<dbReference type="AlphaFoldDB" id="A0A7U8C3T0"/>
<comment type="caution">
    <text evidence="3">The sequence shown here is derived from an EMBL/GenBank/DDBJ whole genome shotgun (WGS) entry which is preliminary data.</text>
</comment>
<proteinExistence type="predicted"/>
<dbReference type="InterPro" id="IPR038404">
    <property type="entry name" value="TRAP_DctP_sf"/>
</dbReference>
<reference evidence="3 4" key="1">
    <citation type="submission" date="2006-02" db="EMBL/GenBank/DDBJ databases">
        <authorList>
            <person name="Pinhassi J."/>
            <person name="Pedros-Alio C."/>
            <person name="Ferriera S."/>
            <person name="Johnson J."/>
            <person name="Kravitz S."/>
            <person name="Halpern A."/>
            <person name="Remington K."/>
            <person name="Beeson K."/>
            <person name="Tran B."/>
            <person name="Rogers Y.-H."/>
            <person name="Friedman R."/>
            <person name="Venter J.C."/>
        </authorList>
    </citation>
    <scope>NUCLEOTIDE SEQUENCE [LARGE SCALE GENOMIC DNA]</scope>
    <source>
        <strain evidence="3 4">MED92</strain>
    </source>
</reference>
<keyword evidence="1 2" id="KW-0732">Signal</keyword>
<dbReference type="GO" id="GO:0055085">
    <property type="term" value="P:transmembrane transport"/>
    <property type="evidence" value="ECO:0007669"/>
    <property type="project" value="InterPro"/>
</dbReference>
<evidence type="ECO:0000313" key="3">
    <source>
        <dbReference type="EMBL" id="EAR59585.1"/>
    </source>
</evidence>
<keyword evidence="4" id="KW-1185">Reference proteome</keyword>
<dbReference type="PANTHER" id="PTHR33376:SF15">
    <property type="entry name" value="BLL6794 PROTEIN"/>
    <property type="match status" value="1"/>
</dbReference>
<gene>
    <name evidence="3" type="ORF">MED92_14218</name>
</gene>
<dbReference type="EMBL" id="AAOW01000043">
    <property type="protein sequence ID" value="EAR59585.1"/>
    <property type="molecule type" value="Genomic_DNA"/>
</dbReference>
<feature type="chain" id="PRO_5031010354" evidence="2">
    <location>
        <begin position="22"/>
        <end position="336"/>
    </location>
</feature>
<dbReference type="Gene3D" id="3.40.190.170">
    <property type="entry name" value="Bacterial extracellular solute-binding protein, family 7"/>
    <property type="match status" value="1"/>
</dbReference>
<dbReference type="PANTHER" id="PTHR33376">
    <property type="match status" value="1"/>
</dbReference>
<dbReference type="NCBIfam" id="NF037995">
    <property type="entry name" value="TRAP_S1"/>
    <property type="match status" value="1"/>
</dbReference>
<dbReference type="CDD" id="cd13665">
    <property type="entry name" value="PBP2_TRAP_Dctp3_4"/>
    <property type="match status" value="1"/>
</dbReference>
<evidence type="ECO:0000256" key="2">
    <source>
        <dbReference type="SAM" id="SignalP"/>
    </source>
</evidence>
<dbReference type="RefSeq" id="WP_007020509.1">
    <property type="nucleotide sequence ID" value="NZ_CH724125.1"/>
</dbReference>
<dbReference type="InterPro" id="IPR018389">
    <property type="entry name" value="DctP_fam"/>
</dbReference>
<dbReference type="Pfam" id="PF03480">
    <property type="entry name" value="DctP"/>
    <property type="match status" value="1"/>
</dbReference>
<organism evidence="3 4">
    <name type="scientific">Neptuniibacter caesariensis</name>
    <dbReference type="NCBI Taxonomy" id="207954"/>
    <lineage>
        <taxon>Bacteria</taxon>
        <taxon>Pseudomonadati</taxon>
        <taxon>Pseudomonadota</taxon>
        <taxon>Gammaproteobacteria</taxon>
        <taxon>Oceanospirillales</taxon>
        <taxon>Oceanospirillaceae</taxon>
        <taxon>Neptuniibacter</taxon>
    </lineage>
</organism>
<accession>A0A7U8C3T0</accession>
<dbReference type="OrthoDB" id="9177965at2"/>
<name>A0A7U8C3T0_NEPCE</name>
<sequence>MNLKKVLAIGLFMGVAGQAAAETTLRVASWLPPTHPQNAVVWPTWSKWVEEATEGRVKVAIEYGMGHPKTMFELVEDGVVDASFSYHGYVPGRFKLTQAVEQPLLGTSAEAASVAHWRIHNKYFAKAQEHDGLEVIGLFTHGPGQIHMAKPVSSLGDLKGKKIRLGGGVQGEIGHRMGVTAVGAPAPKVYEMMQQGVIDGVFIPMGEQKSLRLKEVAKNVVALPGGMYLGSFAMFMNPDFLADLDAKDREAIMSVSGEKLSAMAGKAWDAGDAAGLEAAKEAGVNITMVKDGDALSKEFVELTKGMDEAFLKSVADRGVDAKAALTELREVARNYK</sequence>
<dbReference type="Proteomes" id="UP000002171">
    <property type="component" value="Unassembled WGS sequence"/>
</dbReference>
<evidence type="ECO:0000256" key="1">
    <source>
        <dbReference type="ARBA" id="ARBA00022729"/>
    </source>
</evidence>
<protein>
    <submittedName>
        <fullName evidence="3">TRAP-type C4-dicarboxylate transport system, periplasmic component</fullName>
    </submittedName>
</protein>
<evidence type="ECO:0000313" key="4">
    <source>
        <dbReference type="Proteomes" id="UP000002171"/>
    </source>
</evidence>
<feature type="signal peptide" evidence="2">
    <location>
        <begin position="1"/>
        <end position="21"/>
    </location>
</feature>